<dbReference type="InterPro" id="IPR027417">
    <property type="entry name" value="P-loop_NTPase"/>
</dbReference>
<keyword evidence="3" id="KW-0547">Nucleotide-binding</keyword>
<dbReference type="AlphaFoldDB" id="A0A834N996"/>
<dbReference type="GO" id="GO:0033314">
    <property type="term" value="P:mitotic DNA replication checkpoint signaling"/>
    <property type="evidence" value="ECO:0007669"/>
    <property type="project" value="TreeGrafter"/>
</dbReference>
<feature type="transmembrane region" description="Helical" evidence="8">
    <location>
        <begin position="487"/>
        <end position="506"/>
    </location>
</feature>
<dbReference type="InterPro" id="IPR004582">
    <property type="entry name" value="Checkpoint_prot_Rad17_Rad24"/>
</dbReference>
<dbReference type="GO" id="GO:0000077">
    <property type="term" value="P:DNA damage checkpoint signaling"/>
    <property type="evidence" value="ECO:0007669"/>
    <property type="project" value="TreeGrafter"/>
</dbReference>
<evidence type="ECO:0000256" key="3">
    <source>
        <dbReference type="ARBA" id="ARBA00022741"/>
    </source>
</evidence>
<accession>A0A834N996</accession>
<dbReference type="GO" id="GO:0003682">
    <property type="term" value="F:chromatin binding"/>
    <property type="evidence" value="ECO:0007669"/>
    <property type="project" value="TreeGrafter"/>
</dbReference>
<comment type="caution">
    <text evidence="9">The sequence shown here is derived from an EMBL/GenBank/DDBJ whole genome shotgun (WGS) entry which is preliminary data.</text>
</comment>
<evidence type="ECO:0000256" key="7">
    <source>
        <dbReference type="ARBA" id="ARBA00023306"/>
    </source>
</evidence>
<gene>
    <name evidence="9" type="ORF">HZH68_008211</name>
</gene>
<dbReference type="GO" id="GO:0005634">
    <property type="term" value="C:nucleus"/>
    <property type="evidence" value="ECO:0007669"/>
    <property type="project" value="UniProtKB-SubCell"/>
</dbReference>
<dbReference type="PANTHER" id="PTHR12172:SF0">
    <property type="entry name" value="CELL CYCLE CHECKPOINT PROTEIN RAD17"/>
    <property type="match status" value="1"/>
</dbReference>
<comment type="subcellular location">
    <subcellularLocation>
        <location evidence="1">Nucleus</location>
    </subcellularLocation>
</comment>
<dbReference type="SUPFAM" id="SSF52540">
    <property type="entry name" value="P-loop containing nucleoside triphosphate hydrolases"/>
    <property type="match status" value="1"/>
</dbReference>
<dbReference type="Proteomes" id="UP000617340">
    <property type="component" value="Unassembled WGS sequence"/>
</dbReference>
<dbReference type="PANTHER" id="PTHR12172">
    <property type="entry name" value="CELL CYCLE CHECKPOINT PROTEIN RAD17"/>
    <property type="match status" value="1"/>
</dbReference>
<keyword evidence="10" id="KW-1185">Reference proteome</keyword>
<organism evidence="9 10">
    <name type="scientific">Vespula germanica</name>
    <name type="common">German yellow jacket</name>
    <name type="synonym">Paravespula germanica</name>
    <dbReference type="NCBI Taxonomy" id="30212"/>
    <lineage>
        <taxon>Eukaryota</taxon>
        <taxon>Metazoa</taxon>
        <taxon>Ecdysozoa</taxon>
        <taxon>Arthropoda</taxon>
        <taxon>Hexapoda</taxon>
        <taxon>Insecta</taxon>
        <taxon>Pterygota</taxon>
        <taxon>Neoptera</taxon>
        <taxon>Endopterygota</taxon>
        <taxon>Hymenoptera</taxon>
        <taxon>Apocrita</taxon>
        <taxon>Aculeata</taxon>
        <taxon>Vespoidea</taxon>
        <taxon>Vespidae</taxon>
        <taxon>Vespinae</taxon>
        <taxon>Vespula</taxon>
    </lineage>
</organism>
<evidence type="ECO:0000256" key="5">
    <source>
        <dbReference type="ARBA" id="ARBA00022840"/>
    </source>
</evidence>
<evidence type="ECO:0000256" key="4">
    <source>
        <dbReference type="ARBA" id="ARBA00022763"/>
    </source>
</evidence>
<keyword evidence="4" id="KW-0227">DNA damage</keyword>
<dbReference type="GO" id="GO:0006281">
    <property type="term" value="P:DNA repair"/>
    <property type="evidence" value="ECO:0007669"/>
    <property type="project" value="InterPro"/>
</dbReference>
<dbReference type="GO" id="GO:0003689">
    <property type="term" value="F:DNA clamp loader activity"/>
    <property type="evidence" value="ECO:0007669"/>
    <property type="project" value="TreeGrafter"/>
</dbReference>
<dbReference type="Gene3D" id="3.40.50.300">
    <property type="entry name" value="P-loop containing nucleotide triphosphate hydrolases"/>
    <property type="match status" value="1"/>
</dbReference>
<protein>
    <recommendedName>
        <fullName evidence="11">Cell cycle checkpoint protein RAD17</fullName>
    </recommendedName>
</protein>
<comment type="similarity">
    <text evidence="2">Belongs to the rad17/RAD24 family.</text>
</comment>
<dbReference type="Pfam" id="PF06979">
    <property type="entry name" value="TMEM70"/>
    <property type="match status" value="1"/>
</dbReference>
<evidence type="ECO:0000256" key="6">
    <source>
        <dbReference type="ARBA" id="ARBA00023242"/>
    </source>
</evidence>
<evidence type="ECO:0000256" key="1">
    <source>
        <dbReference type="ARBA" id="ARBA00004123"/>
    </source>
</evidence>
<keyword evidence="8" id="KW-0812">Transmembrane</keyword>
<evidence type="ECO:0000256" key="2">
    <source>
        <dbReference type="ARBA" id="ARBA00006168"/>
    </source>
</evidence>
<dbReference type="GO" id="GO:0005524">
    <property type="term" value="F:ATP binding"/>
    <property type="evidence" value="ECO:0007669"/>
    <property type="project" value="UniProtKB-KW"/>
</dbReference>
<keyword evidence="7" id="KW-0131">Cell cycle</keyword>
<dbReference type="EMBL" id="JACSDZ010000007">
    <property type="protein sequence ID" value="KAF7399619.1"/>
    <property type="molecule type" value="Genomic_DNA"/>
</dbReference>
<reference evidence="9" key="1">
    <citation type="journal article" date="2020" name="G3 (Bethesda)">
        <title>High-Quality Assemblies for Three Invasive Social Wasps from the &lt;i&gt;Vespula&lt;/i&gt; Genus.</title>
        <authorList>
            <person name="Harrop T.W.R."/>
            <person name="Guhlin J."/>
            <person name="McLaughlin G.M."/>
            <person name="Permina E."/>
            <person name="Stockwell P."/>
            <person name="Gilligan J."/>
            <person name="Le Lec M.F."/>
            <person name="Gruber M.A.M."/>
            <person name="Quinn O."/>
            <person name="Lovegrove M."/>
            <person name="Duncan E.J."/>
            <person name="Remnant E.J."/>
            <person name="Van Eeckhoven J."/>
            <person name="Graham B."/>
            <person name="Knapp R.A."/>
            <person name="Langford K.W."/>
            <person name="Kronenberg Z."/>
            <person name="Press M.O."/>
            <person name="Eacker S.M."/>
            <person name="Wilson-Rankin E.E."/>
            <person name="Purcell J."/>
            <person name="Lester P.J."/>
            <person name="Dearden P.K."/>
        </authorList>
    </citation>
    <scope>NUCLEOTIDE SEQUENCE</scope>
    <source>
        <strain evidence="9">Linc-1</strain>
    </source>
</reference>
<feature type="transmembrane region" description="Helical" evidence="8">
    <location>
        <begin position="512"/>
        <end position="536"/>
    </location>
</feature>
<keyword evidence="8" id="KW-0472">Membrane</keyword>
<name>A0A834N996_VESGE</name>
<evidence type="ECO:0000313" key="9">
    <source>
        <dbReference type="EMBL" id="KAF7399619.1"/>
    </source>
</evidence>
<keyword evidence="5" id="KW-0067">ATP-binding</keyword>
<proteinExistence type="inferred from homology"/>
<sequence>MANKKKNNSWLMSSFDYDTTTTTNKSLTKRTYSQISCDDHTEIVYDITSKKKNTFNISTLLSNCEPKIQSELVISRQKQQEILNWLQNKAHRGKPTVLVISGSSGCGKTVAIKLLARESGFEITEWINPIDQIMDENNRVMRQNDKFEDYMVRATRYNSVLSNCRKRLLLVKDFPNIYYEDKESFHSMLHKYFEFGRDPIVFICTDKEGSSRLLQTLFTPHIREKFDISFISINPVTQTAMKNMLKRVSLILNSTAENLLQIMQQQIDEILSNNIGDARNALLNIIFISLKVPEELLKNECTNRKESLGLLHGIGRVINPKRIEIENSWKFVHNPDEIAEYFQSQASTFLYFLHENYINTIRFIEESSISADVLSLADILNSEWRDTNLNKLSLSLSIRGIMVANESPVTGWNPVRKPQYDKTIVRNSLDDAESQWYKSLIVKDKNIMIKSDADTERAVHNDHKHSQEKVSEIYHGILKSKVRNLKIFSLGTTACTIAIQPFFITNCNTLDSIIGIVGSIVFTMFSIFITLLLHIITRRYVTYIYYDSERDKYLATTYSLFLRENKIEFTPADVALPKINAMITTCFIKGKPLLFDENYFNDYSHYQKIMGFDKPIDYKLSNPNLDNVTIKKDFSEKTK</sequence>
<evidence type="ECO:0000256" key="8">
    <source>
        <dbReference type="SAM" id="Phobius"/>
    </source>
</evidence>
<evidence type="ECO:0000313" key="10">
    <source>
        <dbReference type="Proteomes" id="UP000617340"/>
    </source>
</evidence>
<dbReference type="InterPro" id="IPR045325">
    <property type="entry name" value="TMEM70/TMEM186/TMEM223"/>
</dbReference>
<keyword evidence="6" id="KW-0539">Nucleus</keyword>
<dbReference type="Pfam" id="PF03215">
    <property type="entry name" value="Rad17"/>
    <property type="match status" value="1"/>
</dbReference>
<evidence type="ECO:0008006" key="11">
    <source>
        <dbReference type="Google" id="ProtNLM"/>
    </source>
</evidence>
<keyword evidence="8" id="KW-1133">Transmembrane helix</keyword>